<dbReference type="InterPro" id="IPR038765">
    <property type="entry name" value="Papain-like_cys_pep_sf"/>
</dbReference>
<dbReference type="EMBL" id="JBBWWQ010000016">
    <property type="protein sequence ID" value="KAK8926044.1"/>
    <property type="molecule type" value="Genomic_DNA"/>
</dbReference>
<evidence type="ECO:0000313" key="6">
    <source>
        <dbReference type="EMBL" id="KAK8926044.1"/>
    </source>
</evidence>
<comment type="similarity">
    <text evidence="1">Belongs to the peptidase C48 family.</text>
</comment>
<gene>
    <name evidence="6" type="primary">ULP1A</name>
    <name evidence="6" type="ORF">KSP39_PZI018109</name>
</gene>
<evidence type="ECO:0000256" key="3">
    <source>
        <dbReference type="ARBA" id="ARBA00022801"/>
    </source>
</evidence>
<feature type="domain" description="Ubiquitin-like protease family profile" evidence="5">
    <location>
        <begin position="1"/>
        <end position="86"/>
    </location>
</feature>
<dbReference type="Gene3D" id="3.40.395.10">
    <property type="entry name" value="Adenoviral Proteinase, Chain A"/>
    <property type="match status" value="1"/>
</dbReference>
<keyword evidence="7" id="KW-1185">Reference proteome</keyword>
<reference evidence="6 7" key="1">
    <citation type="journal article" date="2022" name="Nat. Plants">
        <title>Genomes of leafy and leafless Platanthera orchids illuminate the evolution of mycoheterotrophy.</title>
        <authorList>
            <person name="Li M.H."/>
            <person name="Liu K.W."/>
            <person name="Li Z."/>
            <person name="Lu H.C."/>
            <person name="Ye Q.L."/>
            <person name="Zhang D."/>
            <person name="Wang J.Y."/>
            <person name="Li Y.F."/>
            <person name="Zhong Z.M."/>
            <person name="Liu X."/>
            <person name="Yu X."/>
            <person name="Liu D.K."/>
            <person name="Tu X.D."/>
            <person name="Liu B."/>
            <person name="Hao Y."/>
            <person name="Liao X.Y."/>
            <person name="Jiang Y.T."/>
            <person name="Sun W.H."/>
            <person name="Chen J."/>
            <person name="Chen Y.Q."/>
            <person name="Ai Y."/>
            <person name="Zhai J.W."/>
            <person name="Wu S.S."/>
            <person name="Zhou Z."/>
            <person name="Hsiao Y.Y."/>
            <person name="Wu W.L."/>
            <person name="Chen Y.Y."/>
            <person name="Lin Y.F."/>
            <person name="Hsu J.L."/>
            <person name="Li C.Y."/>
            <person name="Wang Z.W."/>
            <person name="Zhao X."/>
            <person name="Zhong W.Y."/>
            <person name="Ma X.K."/>
            <person name="Ma L."/>
            <person name="Huang J."/>
            <person name="Chen G.Z."/>
            <person name="Huang M.Z."/>
            <person name="Huang L."/>
            <person name="Peng D.H."/>
            <person name="Luo Y.B."/>
            <person name="Zou S.Q."/>
            <person name="Chen S.P."/>
            <person name="Lan S."/>
            <person name="Tsai W.C."/>
            <person name="Van de Peer Y."/>
            <person name="Liu Z.J."/>
        </authorList>
    </citation>
    <scope>NUCLEOTIDE SEQUENCE [LARGE SCALE GENOMIC DNA]</scope>
    <source>
        <strain evidence="6">Lor287</strain>
    </source>
</reference>
<evidence type="ECO:0000256" key="1">
    <source>
        <dbReference type="ARBA" id="ARBA00005234"/>
    </source>
</evidence>
<dbReference type="PANTHER" id="PTHR12606">
    <property type="entry name" value="SENTRIN/SUMO-SPECIFIC PROTEASE"/>
    <property type="match status" value="1"/>
</dbReference>
<dbReference type="InterPro" id="IPR003653">
    <property type="entry name" value="Peptidase_C48_C"/>
</dbReference>
<evidence type="ECO:0000313" key="7">
    <source>
        <dbReference type="Proteomes" id="UP001418222"/>
    </source>
</evidence>
<sequence length="134" mass="15491">MPVHTPSHWCLLVCNMKHCRWDFYDSLPHSRHRSSLSSLVGSFIEDADSALPPNMLDWKIEPVEGIPKQRNGTDCGMFVLKFMEAALSTSEITWEKNKDWQDEMPRFRAEIAAGFFRVFHELILSNVPGHNMNE</sequence>
<dbReference type="GO" id="GO:0016926">
    <property type="term" value="P:protein desumoylation"/>
    <property type="evidence" value="ECO:0007669"/>
    <property type="project" value="TreeGrafter"/>
</dbReference>
<dbReference type="Pfam" id="PF02902">
    <property type="entry name" value="Peptidase_C48"/>
    <property type="match status" value="1"/>
</dbReference>
<keyword evidence="3" id="KW-0378">Hydrolase</keyword>
<evidence type="ECO:0000256" key="4">
    <source>
        <dbReference type="ARBA" id="ARBA00022807"/>
    </source>
</evidence>
<organism evidence="6 7">
    <name type="scientific">Platanthera zijinensis</name>
    <dbReference type="NCBI Taxonomy" id="2320716"/>
    <lineage>
        <taxon>Eukaryota</taxon>
        <taxon>Viridiplantae</taxon>
        <taxon>Streptophyta</taxon>
        <taxon>Embryophyta</taxon>
        <taxon>Tracheophyta</taxon>
        <taxon>Spermatophyta</taxon>
        <taxon>Magnoliopsida</taxon>
        <taxon>Liliopsida</taxon>
        <taxon>Asparagales</taxon>
        <taxon>Orchidaceae</taxon>
        <taxon>Orchidoideae</taxon>
        <taxon>Orchideae</taxon>
        <taxon>Orchidinae</taxon>
        <taxon>Platanthera</taxon>
    </lineage>
</organism>
<dbReference type="PROSITE" id="PS50600">
    <property type="entry name" value="ULP_PROTEASE"/>
    <property type="match status" value="1"/>
</dbReference>
<dbReference type="GO" id="GO:0006508">
    <property type="term" value="P:proteolysis"/>
    <property type="evidence" value="ECO:0007669"/>
    <property type="project" value="UniProtKB-KW"/>
</dbReference>
<evidence type="ECO:0000256" key="2">
    <source>
        <dbReference type="ARBA" id="ARBA00022670"/>
    </source>
</evidence>
<dbReference type="SUPFAM" id="SSF54001">
    <property type="entry name" value="Cysteine proteinases"/>
    <property type="match status" value="1"/>
</dbReference>
<dbReference type="GO" id="GO:0016929">
    <property type="term" value="F:deSUMOylase activity"/>
    <property type="evidence" value="ECO:0007669"/>
    <property type="project" value="TreeGrafter"/>
</dbReference>
<accession>A0AAP0B341</accession>
<dbReference type="PANTHER" id="PTHR12606:SF141">
    <property type="entry name" value="GH15225P-RELATED"/>
    <property type="match status" value="1"/>
</dbReference>
<name>A0AAP0B341_9ASPA</name>
<protein>
    <submittedName>
        <fullName evidence="6">Ubiquitin-like-specific protease 1A</fullName>
    </submittedName>
</protein>
<dbReference type="AlphaFoldDB" id="A0AAP0B341"/>
<evidence type="ECO:0000259" key="5">
    <source>
        <dbReference type="PROSITE" id="PS50600"/>
    </source>
</evidence>
<proteinExistence type="inferred from homology"/>
<dbReference type="GO" id="GO:0005634">
    <property type="term" value="C:nucleus"/>
    <property type="evidence" value="ECO:0007669"/>
    <property type="project" value="TreeGrafter"/>
</dbReference>
<keyword evidence="4" id="KW-0788">Thiol protease</keyword>
<dbReference type="Proteomes" id="UP001418222">
    <property type="component" value="Unassembled WGS sequence"/>
</dbReference>
<keyword evidence="2 6" id="KW-0645">Protease</keyword>
<comment type="caution">
    <text evidence="6">The sequence shown here is derived from an EMBL/GenBank/DDBJ whole genome shotgun (WGS) entry which is preliminary data.</text>
</comment>